<feature type="transmembrane region" description="Helical" evidence="2">
    <location>
        <begin position="67"/>
        <end position="86"/>
    </location>
</feature>
<reference evidence="3 5" key="2">
    <citation type="submission" date="2015-09" db="EMBL/GenBank/DDBJ databases">
        <authorList>
            <person name="Rodrigo-Torres L."/>
            <person name="Arahal D.R."/>
        </authorList>
    </citation>
    <scope>NUCLEOTIDE SEQUENCE [LARGE SCALE GENOMIC DNA]</scope>
    <source>
        <strain evidence="3 5">CECT 5118</strain>
    </source>
</reference>
<proteinExistence type="predicted"/>
<dbReference type="EMBL" id="CYSC01000034">
    <property type="protein sequence ID" value="CUH72761.1"/>
    <property type="molecule type" value="Genomic_DNA"/>
</dbReference>
<dbReference type="EMBL" id="CYSB01000009">
    <property type="protein sequence ID" value="CUH63945.1"/>
    <property type="molecule type" value="Genomic_DNA"/>
</dbReference>
<protein>
    <submittedName>
        <fullName evidence="4">Uncharacterized protein</fullName>
    </submittedName>
</protein>
<dbReference type="Proteomes" id="UP000051887">
    <property type="component" value="Unassembled WGS sequence"/>
</dbReference>
<feature type="transmembrane region" description="Helical" evidence="2">
    <location>
        <begin position="33"/>
        <end position="55"/>
    </location>
</feature>
<evidence type="ECO:0000256" key="2">
    <source>
        <dbReference type="SAM" id="Phobius"/>
    </source>
</evidence>
<evidence type="ECO:0000313" key="3">
    <source>
        <dbReference type="EMBL" id="CUH63945.1"/>
    </source>
</evidence>
<dbReference type="AlphaFoldDB" id="A0A0P1GF37"/>
<keyword evidence="2" id="KW-1133">Transmembrane helix</keyword>
<dbReference type="InterPro" id="IPR036259">
    <property type="entry name" value="MFS_trans_sf"/>
</dbReference>
<keyword evidence="2" id="KW-0472">Membrane</keyword>
<evidence type="ECO:0000313" key="4">
    <source>
        <dbReference type="EMBL" id="CUH72761.1"/>
    </source>
</evidence>
<sequence>MTGSAKRLNWPRKTEGNTLSEQKDAELARKGRITSLVIAGTALFWIVASFVGGWLELPNRTRALFDLVALAGFIYAIVMIFQIWRLRQSNDQNNKG</sequence>
<evidence type="ECO:0000256" key="1">
    <source>
        <dbReference type="SAM" id="MobiDB-lite"/>
    </source>
</evidence>
<dbReference type="Pfam" id="PF17272">
    <property type="entry name" value="DUF5337"/>
    <property type="match status" value="1"/>
</dbReference>
<name>A0A0P1GF37_9RHOB</name>
<dbReference type="Proteomes" id="UP000051086">
    <property type="component" value="Unassembled WGS sequence"/>
</dbReference>
<evidence type="ECO:0000313" key="6">
    <source>
        <dbReference type="Proteomes" id="UP000051887"/>
    </source>
</evidence>
<dbReference type="SUPFAM" id="SSF103473">
    <property type="entry name" value="MFS general substrate transporter"/>
    <property type="match status" value="1"/>
</dbReference>
<dbReference type="InterPro" id="IPR020308">
    <property type="entry name" value="Uncharacterised_Ynq1"/>
</dbReference>
<reference evidence="4 6" key="1">
    <citation type="submission" date="2015-09" db="EMBL/GenBank/DDBJ databases">
        <authorList>
            <consortium name="Swine Surveillance"/>
        </authorList>
    </citation>
    <scope>NUCLEOTIDE SEQUENCE [LARGE SCALE GENOMIC DNA]</scope>
    <source>
        <strain evidence="4 6">5120</strain>
    </source>
</reference>
<keyword evidence="2" id="KW-0812">Transmembrane</keyword>
<keyword evidence="5" id="KW-1185">Reference proteome</keyword>
<accession>A0A0P1GF37</accession>
<feature type="region of interest" description="Disordered" evidence="1">
    <location>
        <begin position="1"/>
        <end position="22"/>
    </location>
</feature>
<organism evidence="4 6">
    <name type="scientific">Thalassovita autumnalis</name>
    <dbReference type="NCBI Taxonomy" id="2072972"/>
    <lineage>
        <taxon>Bacteria</taxon>
        <taxon>Pseudomonadati</taxon>
        <taxon>Pseudomonadota</taxon>
        <taxon>Alphaproteobacteria</taxon>
        <taxon>Rhodobacterales</taxon>
        <taxon>Roseobacteraceae</taxon>
        <taxon>Thalassovita</taxon>
    </lineage>
</organism>
<evidence type="ECO:0000313" key="5">
    <source>
        <dbReference type="Proteomes" id="UP000051086"/>
    </source>
</evidence>
<gene>
    <name evidence="3" type="ORF">TL5118_00690</name>
    <name evidence="4" type="ORF">TL5120_02558</name>
</gene>